<feature type="transmembrane region" description="Helical" evidence="1">
    <location>
        <begin position="20"/>
        <end position="40"/>
    </location>
</feature>
<dbReference type="GO" id="GO:0016740">
    <property type="term" value="F:transferase activity"/>
    <property type="evidence" value="ECO:0007669"/>
    <property type="project" value="UniProtKB-KW"/>
</dbReference>
<keyword evidence="2" id="KW-0808">Transferase</keyword>
<evidence type="ECO:0000313" key="3">
    <source>
        <dbReference type="Proteomes" id="UP000595362"/>
    </source>
</evidence>
<keyword evidence="1" id="KW-0472">Membrane</keyword>
<dbReference type="EMBL" id="CP066681">
    <property type="protein sequence ID" value="QQG37433.1"/>
    <property type="molecule type" value="Genomic_DNA"/>
</dbReference>
<organism evidence="2 3">
    <name type="scientific">Micavibrio aeruginosavorus</name>
    <dbReference type="NCBI Taxonomy" id="349221"/>
    <lineage>
        <taxon>Bacteria</taxon>
        <taxon>Pseudomonadati</taxon>
        <taxon>Bdellovibrionota</taxon>
        <taxon>Bdellovibrionia</taxon>
        <taxon>Bdellovibrionales</taxon>
        <taxon>Pseudobdellovibrionaceae</taxon>
        <taxon>Micavibrio</taxon>
    </lineage>
</organism>
<evidence type="ECO:0000313" key="2">
    <source>
        <dbReference type="EMBL" id="QQG37433.1"/>
    </source>
</evidence>
<name>A0A7T5R4J0_9BACT</name>
<evidence type="ECO:0000256" key="1">
    <source>
        <dbReference type="SAM" id="Phobius"/>
    </source>
</evidence>
<dbReference type="Proteomes" id="UP000595362">
    <property type="component" value="Chromosome"/>
</dbReference>
<gene>
    <name evidence="2" type="ORF">HYS17_08620</name>
</gene>
<accession>A0A7T5R4J0</accession>
<dbReference type="AlphaFoldDB" id="A0A7T5R4J0"/>
<keyword evidence="1" id="KW-0812">Transmembrane</keyword>
<sequence>MNNPQDAAAAPQPKAKIGKVVIVTILLTLGAVWLAQSALFPRAFSPVKLSHKEQVTLREKLLALNLPLEVTFKDPEEKFKPGKPLEPQPYSETAATREINFTEREINALIATNTDFADKVAIDLSSGLISARVLAPLDPDLPFFGGKVLKLSTGFGLEYKEGKPAVVLKGVTLWGVALPNSWLGNLKNVDLVEEYGDEGFWKAFAEGVEDIAVGDEKLTIKLKE</sequence>
<proteinExistence type="predicted"/>
<protein>
    <submittedName>
        <fullName evidence="2">Arginine N-succinyltransferase</fullName>
    </submittedName>
</protein>
<reference evidence="2 3" key="1">
    <citation type="submission" date="2020-07" db="EMBL/GenBank/DDBJ databases">
        <title>Huge and variable diversity of episymbiotic CPR bacteria and DPANN archaea in groundwater ecosystems.</title>
        <authorList>
            <person name="He C.Y."/>
            <person name="Keren R."/>
            <person name="Whittaker M."/>
            <person name="Farag I.F."/>
            <person name="Doudna J."/>
            <person name="Cate J.H.D."/>
            <person name="Banfield J.F."/>
        </authorList>
    </citation>
    <scope>NUCLEOTIDE SEQUENCE [LARGE SCALE GENOMIC DNA]</scope>
    <source>
        <strain evidence="2">NC_groundwater_70_Ag_B-0.1um_54_66</strain>
    </source>
</reference>
<keyword evidence="1" id="KW-1133">Transmembrane helix</keyword>